<accession>A0A6B3RRK7</accession>
<comment type="caution">
    <text evidence="1">The sequence shown here is derived from an EMBL/GenBank/DDBJ whole genome shotgun (WGS) entry which is preliminary data.</text>
</comment>
<protein>
    <submittedName>
        <fullName evidence="1">Uncharacterized protein</fullName>
    </submittedName>
</protein>
<proteinExistence type="predicted"/>
<evidence type="ECO:0000313" key="1">
    <source>
        <dbReference type="EMBL" id="NEX47766.1"/>
    </source>
</evidence>
<name>A0A6B3RRK7_9RHOB</name>
<dbReference type="RefSeq" id="WP_164613829.1">
    <property type="nucleotide sequence ID" value="NZ_JAAIKE010000006.1"/>
</dbReference>
<gene>
    <name evidence="1" type="ORF">G3572_16265</name>
</gene>
<evidence type="ECO:0000313" key="2">
    <source>
        <dbReference type="Proteomes" id="UP000481421"/>
    </source>
</evidence>
<organism evidence="1 2">
    <name type="scientific">Pseudotabrizicola algicola</name>
    <dbReference type="NCBI Taxonomy" id="2709381"/>
    <lineage>
        <taxon>Bacteria</taxon>
        <taxon>Pseudomonadati</taxon>
        <taxon>Pseudomonadota</taxon>
        <taxon>Alphaproteobacteria</taxon>
        <taxon>Rhodobacterales</taxon>
        <taxon>Paracoccaceae</taxon>
        <taxon>Pseudotabrizicola</taxon>
    </lineage>
</organism>
<sequence length="205" mass="23385">MFVSITADAVSEKAENPYTFQLMQGVANNYPEVLSYIQDWSSDAKEIDCDFGGHKSELLRVPVNRRLYTRWLNPWLAKQTAALWYYETKEILDKSKRISVTWLPVDTFIFSGAPIKICEILPFVGEMATRSQSFGSKFSYRYSLSNETDFGAFLIIYRDCVAGFAVVAPSEMFIRYNSQIRVGDLFRPVPGRGLEMCLELPLAIV</sequence>
<dbReference type="AlphaFoldDB" id="A0A6B3RRK7"/>
<dbReference type="EMBL" id="JAAIKE010000006">
    <property type="protein sequence ID" value="NEX47766.1"/>
    <property type="molecule type" value="Genomic_DNA"/>
</dbReference>
<reference evidence="1 2" key="1">
    <citation type="submission" date="2020-02" db="EMBL/GenBank/DDBJ databases">
        <title>Rhodobacter algicola sp. nov., isolated from microalga culture.</title>
        <authorList>
            <person name="Park C.-Y."/>
        </authorList>
    </citation>
    <scope>NUCLEOTIDE SEQUENCE [LARGE SCALE GENOMIC DNA]</scope>
    <source>
        <strain evidence="1 2">ETT8</strain>
    </source>
</reference>
<keyword evidence="2" id="KW-1185">Reference proteome</keyword>
<dbReference type="Proteomes" id="UP000481421">
    <property type="component" value="Unassembled WGS sequence"/>
</dbReference>